<dbReference type="AlphaFoldDB" id="A0A401Z774"/>
<evidence type="ECO:0008006" key="3">
    <source>
        <dbReference type="Google" id="ProtNLM"/>
    </source>
</evidence>
<protein>
    <recommendedName>
        <fullName evidence="3">Transposase IS701-like DDE domain-containing protein</fullName>
    </recommendedName>
</protein>
<dbReference type="EMBL" id="BIFQ01000001">
    <property type="protein sequence ID" value="GCE02689.1"/>
    <property type="molecule type" value="Genomic_DNA"/>
</dbReference>
<proteinExistence type="predicted"/>
<name>A0A401Z774_9CHLR</name>
<accession>A0A401Z774</accession>
<organism evidence="1 2">
    <name type="scientific">Dictyobacter aurantiacus</name>
    <dbReference type="NCBI Taxonomy" id="1936993"/>
    <lineage>
        <taxon>Bacteria</taxon>
        <taxon>Bacillati</taxon>
        <taxon>Chloroflexota</taxon>
        <taxon>Ktedonobacteria</taxon>
        <taxon>Ktedonobacterales</taxon>
        <taxon>Dictyobacteraceae</taxon>
        <taxon>Dictyobacter</taxon>
    </lineage>
</organism>
<reference evidence="2" key="1">
    <citation type="submission" date="2018-12" db="EMBL/GenBank/DDBJ databases">
        <title>Tengunoibacter tsumagoiensis gen. nov., sp. nov., Dictyobacter kobayashii sp. nov., D. alpinus sp. nov., and D. joshuensis sp. nov. and description of Dictyobacteraceae fam. nov. within the order Ktedonobacterales isolated from Tengu-no-mugimeshi.</title>
        <authorList>
            <person name="Wang C.M."/>
            <person name="Zheng Y."/>
            <person name="Sakai Y."/>
            <person name="Toyoda A."/>
            <person name="Minakuchi Y."/>
            <person name="Abe K."/>
            <person name="Yokota A."/>
            <person name="Yabe S."/>
        </authorList>
    </citation>
    <scope>NUCLEOTIDE SEQUENCE [LARGE SCALE GENOMIC DNA]</scope>
    <source>
        <strain evidence="2">S-27</strain>
    </source>
</reference>
<evidence type="ECO:0000313" key="2">
    <source>
        <dbReference type="Proteomes" id="UP000287224"/>
    </source>
</evidence>
<dbReference type="RefSeq" id="WP_126594043.1">
    <property type="nucleotide sequence ID" value="NZ_BIFQ01000001.1"/>
</dbReference>
<sequence length="140" mass="16212">MYHQYDTPTPHQQAQRRLSNTMLEALQQFLAPAIRELDETLDARLVRTFVDTILALIVFRDRAKNLLLSELGAFIASPEHAPAGTKRLSSLLRSSRWCACLLERFLWRQATTYIQALREQQQTPLVLWDESMLEKPESSQ</sequence>
<dbReference type="Proteomes" id="UP000287224">
    <property type="component" value="Unassembled WGS sequence"/>
</dbReference>
<gene>
    <name evidence="1" type="ORF">KDAU_00180</name>
</gene>
<comment type="caution">
    <text evidence="1">The sequence shown here is derived from an EMBL/GenBank/DDBJ whole genome shotgun (WGS) entry which is preliminary data.</text>
</comment>
<evidence type="ECO:0000313" key="1">
    <source>
        <dbReference type="EMBL" id="GCE02689.1"/>
    </source>
</evidence>
<keyword evidence="2" id="KW-1185">Reference proteome</keyword>